<feature type="domain" description="MARVEL" evidence="7">
    <location>
        <begin position="167"/>
        <end position="295"/>
    </location>
</feature>
<feature type="compositionally biased region" description="Polar residues" evidence="5">
    <location>
        <begin position="130"/>
        <end position="145"/>
    </location>
</feature>
<feature type="compositionally biased region" description="Polar residues" evidence="5">
    <location>
        <begin position="1"/>
        <end position="19"/>
    </location>
</feature>
<comment type="caution">
    <text evidence="8">The sequence shown here is derived from an EMBL/GenBank/DDBJ whole genome shotgun (WGS) entry which is preliminary data.</text>
</comment>
<evidence type="ECO:0000256" key="5">
    <source>
        <dbReference type="SAM" id="MobiDB-lite"/>
    </source>
</evidence>
<dbReference type="AlphaFoldDB" id="A0A8H7UIW2"/>
<feature type="compositionally biased region" description="Low complexity" evidence="5">
    <location>
        <begin position="36"/>
        <end position="45"/>
    </location>
</feature>
<reference evidence="8" key="1">
    <citation type="submission" date="2020-12" db="EMBL/GenBank/DDBJ databases">
        <title>Metabolic potential, ecology and presence of endohyphal bacteria is reflected in genomic diversity of Mucoromycotina.</title>
        <authorList>
            <person name="Muszewska A."/>
            <person name="Okrasinska A."/>
            <person name="Steczkiewicz K."/>
            <person name="Drgas O."/>
            <person name="Orlowska M."/>
            <person name="Perlinska-Lenart U."/>
            <person name="Aleksandrzak-Piekarczyk T."/>
            <person name="Szatraj K."/>
            <person name="Zielenkiewicz U."/>
            <person name="Pilsyk S."/>
            <person name="Malc E."/>
            <person name="Mieczkowski P."/>
            <person name="Kruszewska J.S."/>
            <person name="Biernat P."/>
            <person name="Pawlowska J."/>
        </authorList>
    </citation>
    <scope>NUCLEOTIDE SEQUENCE</scope>
    <source>
        <strain evidence="8">WA0000067209</strain>
    </source>
</reference>
<gene>
    <name evidence="8" type="ORF">INT43_000688</name>
</gene>
<protein>
    <recommendedName>
        <fullName evidence="7">MARVEL domain-containing protein</fullName>
    </recommendedName>
</protein>
<evidence type="ECO:0000259" key="7">
    <source>
        <dbReference type="Pfam" id="PF01284"/>
    </source>
</evidence>
<feature type="region of interest" description="Disordered" evidence="5">
    <location>
        <begin position="117"/>
        <end position="149"/>
    </location>
</feature>
<comment type="subcellular location">
    <subcellularLocation>
        <location evidence="1">Membrane</location>
        <topology evidence="1">Multi-pass membrane protein</topology>
    </subcellularLocation>
</comment>
<dbReference type="OrthoDB" id="3253553at2759"/>
<evidence type="ECO:0000256" key="3">
    <source>
        <dbReference type="ARBA" id="ARBA00022989"/>
    </source>
</evidence>
<feature type="compositionally biased region" description="Polar residues" evidence="5">
    <location>
        <begin position="89"/>
        <end position="103"/>
    </location>
</feature>
<feature type="compositionally biased region" description="Polar residues" evidence="5">
    <location>
        <begin position="57"/>
        <end position="72"/>
    </location>
</feature>
<dbReference type="InterPro" id="IPR008253">
    <property type="entry name" value="Marvel"/>
</dbReference>
<name>A0A8H7UIW2_MORIS</name>
<feature type="transmembrane region" description="Helical" evidence="6">
    <location>
        <begin position="280"/>
        <end position="299"/>
    </location>
</feature>
<evidence type="ECO:0000256" key="4">
    <source>
        <dbReference type="ARBA" id="ARBA00023136"/>
    </source>
</evidence>
<dbReference type="Proteomes" id="UP000654370">
    <property type="component" value="Unassembled WGS sequence"/>
</dbReference>
<feature type="transmembrane region" description="Helical" evidence="6">
    <location>
        <begin position="202"/>
        <end position="226"/>
    </location>
</feature>
<evidence type="ECO:0000256" key="6">
    <source>
        <dbReference type="SAM" id="Phobius"/>
    </source>
</evidence>
<feature type="region of interest" description="Disordered" evidence="5">
    <location>
        <begin position="1"/>
        <end position="103"/>
    </location>
</feature>
<keyword evidence="4 6" id="KW-0472">Membrane</keyword>
<dbReference type="GO" id="GO:0016020">
    <property type="term" value="C:membrane"/>
    <property type="evidence" value="ECO:0007669"/>
    <property type="project" value="UniProtKB-SubCell"/>
</dbReference>
<feature type="transmembrane region" description="Helical" evidence="6">
    <location>
        <begin position="171"/>
        <end position="190"/>
    </location>
</feature>
<sequence>MADQRNPFTSDDPNSNPWTGGNEAGGPAYGNAYEDNNNNPNSSWNYGSMRMPEPSVPNRQNTPMGTMNSKYSGNAWENDKTEVPAGDQGFNNAGSPSMANANANPYQFAGTRYGNNDTSGNAYSAAPEPTQAQVAPGPQQSNKPDASSALPPIWNGDLSSRPSKSRLGLRIVQLIACIGSIGFAAGASSYSHQPVPFDNKALFYFLWAWAIISLFWVFFHIFIFLSRSIRGGKKISRIILILVDLVFAVIWGVCVIVEIAQYKCPPGQHYGWCDFYNVSIFWGMLAFVSFAITFFWDIFGACTKARR</sequence>
<proteinExistence type="predicted"/>
<evidence type="ECO:0000256" key="2">
    <source>
        <dbReference type="ARBA" id="ARBA00022692"/>
    </source>
</evidence>
<evidence type="ECO:0000313" key="9">
    <source>
        <dbReference type="Proteomes" id="UP000654370"/>
    </source>
</evidence>
<feature type="transmembrane region" description="Helical" evidence="6">
    <location>
        <begin position="238"/>
        <end position="260"/>
    </location>
</feature>
<organism evidence="8 9">
    <name type="scientific">Mortierella isabellina</name>
    <name type="common">Filamentous fungus</name>
    <name type="synonym">Umbelopsis isabellina</name>
    <dbReference type="NCBI Taxonomy" id="91625"/>
    <lineage>
        <taxon>Eukaryota</taxon>
        <taxon>Fungi</taxon>
        <taxon>Fungi incertae sedis</taxon>
        <taxon>Mucoromycota</taxon>
        <taxon>Mucoromycotina</taxon>
        <taxon>Umbelopsidomycetes</taxon>
        <taxon>Umbelopsidales</taxon>
        <taxon>Umbelopsidaceae</taxon>
        <taxon>Umbelopsis</taxon>
    </lineage>
</organism>
<accession>A0A8H7UIW2</accession>
<keyword evidence="3 6" id="KW-1133">Transmembrane helix</keyword>
<keyword evidence="9" id="KW-1185">Reference proteome</keyword>
<keyword evidence="2 6" id="KW-0812">Transmembrane</keyword>
<evidence type="ECO:0000313" key="8">
    <source>
        <dbReference type="EMBL" id="KAG2184775.1"/>
    </source>
</evidence>
<dbReference type="Pfam" id="PF01284">
    <property type="entry name" value="MARVEL"/>
    <property type="match status" value="1"/>
</dbReference>
<dbReference type="EMBL" id="JAEPQZ010000002">
    <property type="protein sequence ID" value="KAG2184775.1"/>
    <property type="molecule type" value="Genomic_DNA"/>
</dbReference>
<evidence type="ECO:0000256" key="1">
    <source>
        <dbReference type="ARBA" id="ARBA00004141"/>
    </source>
</evidence>